<evidence type="ECO:0000313" key="7">
    <source>
        <dbReference type="Proteomes" id="UP000236161"/>
    </source>
</evidence>
<reference evidence="6 7" key="1">
    <citation type="journal article" date="2017" name="Nature">
        <title>The Apostasia genome and the evolution of orchids.</title>
        <authorList>
            <person name="Zhang G.Q."/>
            <person name="Liu K.W."/>
            <person name="Li Z."/>
            <person name="Lohaus R."/>
            <person name="Hsiao Y.Y."/>
            <person name="Niu S.C."/>
            <person name="Wang J.Y."/>
            <person name="Lin Y.C."/>
            <person name="Xu Q."/>
            <person name="Chen L.J."/>
            <person name="Yoshida K."/>
            <person name="Fujiwara S."/>
            <person name="Wang Z.W."/>
            <person name="Zhang Y.Q."/>
            <person name="Mitsuda N."/>
            <person name="Wang M."/>
            <person name="Liu G.H."/>
            <person name="Pecoraro L."/>
            <person name="Huang H.X."/>
            <person name="Xiao X.J."/>
            <person name="Lin M."/>
            <person name="Wu X.Y."/>
            <person name="Wu W.L."/>
            <person name="Chen Y.Y."/>
            <person name="Chang S.B."/>
            <person name="Sakamoto S."/>
            <person name="Ohme-Takagi M."/>
            <person name="Yagi M."/>
            <person name="Zeng S.J."/>
            <person name="Shen C.Y."/>
            <person name="Yeh C.M."/>
            <person name="Luo Y.B."/>
            <person name="Tsai W.C."/>
            <person name="Van de Peer Y."/>
            <person name="Liu Z.J."/>
        </authorList>
    </citation>
    <scope>NUCLEOTIDE SEQUENCE [LARGE SCALE GENOMIC DNA]</scope>
    <source>
        <strain evidence="7">cv. Shenzhen</strain>
        <tissue evidence="6">Stem</tissue>
    </source>
</reference>
<dbReference type="InterPro" id="IPR017956">
    <property type="entry name" value="AT_hook_DNA-bd_motif"/>
</dbReference>
<comment type="subcellular location">
    <subcellularLocation>
        <location evidence="1">Nucleus</location>
    </subcellularLocation>
</comment>
<sequence length="189" mass="19629">MATTEEESKSASHPPYPEMILAAITALGEKDGSSKSSISKHIETVNGGSLPANHSAALSEALEKMRESGELLLVNDNYLKPDSKATAPIPRRGRGRPPKAKPPKPISPRPRGRPPKPKDPLASAVAKAAGGYPRRRGRPPKKHRPAVAVAIVPTAAAAGGGSVPTVVGVKRGRGRPPKVRPPAADVAAQ</sequence>
<feature type="compositionally biased region" description="Basic residues" evidence="4">
    <location>
        <begin position="91"/>
        <end position="102"/>
    </location>
</feature>
<evidence type="ECO:0000259" key="5">
    <source>
        <dbReference type="PROSITE" id="PS51504"/>
    </source>
</evidence>
<evidence type="ECO:0000256" key="1">
    <source>
        <dbReference type="ARBA" id="ARBA00004123"/>
    </source>
</evidence>
<feature type="region of interest" description="Disordered" evidence="4">
    <location>
        <begin position="27"/>
        <end position="52"/>
    </location>
</feature>
<feature type="region of interest" description="Disordered" evidence="4">
    <location>
        <begin position="74"/>
        <end position="189"/>
    </location>
</feature>
<evidence type="ECO:0000313" key="6">
    <source>
        <dbReference type="EMBL" id="PKA65135.1"/>
    </source>
</evidence>
<dbReference type="SMART" id="SM00384">
    <property type="entry name" value="AT_hook"/>
    <property type="match status" value="4"/>
</dbReference>
<dbReference type="GO" id="GO:0003690">
    <property type="term" value="F:double-stranded DNA binding"/>
    <property type="evidence" value="ECO:0007669"/>
    <property type="project" value="TreeGrafter"/>
</dbReference>
<dbReference type="GO" id="GO:0031492">
    <property type="term" value="F:nucleosomal DNA binding"/>
    <property type="evidence" value="ECO:0007669"/>
    <property type="project" value="TreeGrafter"/>
</dbReference>
<protein>
    <submittedName>
        <fullName evidence="6">HMG-Y-related protein A</fullName>
    </submittedName>
</protein>
<proteinExistence type="predicted"/>
<dbReference type="AlphaFoldDB" id="A0A2I0BBF8"/>
<dbReference type="Proteomes" id="UP000236161">
    <property type="component" value="Unassembled WGS sequence"/>
</dbReference>
<dbReference type="GO" id="GO:0005730">
    <property type="term" value="C:nucleolus"/>
    <property type="evidence" value="ECO:0007669"/>
    <property type="project" value="TreeGrafter"/>
</dbReference>
<feature type="compositionally biased region" description="Low complexity" evidence="4">
    <location>
        <begin position="146"/>
        <end position="157"/>
    </location>
</feature>
<dbReference type="EMBL" id="KZ451896">
    <property type="protein sequence ID" value="PKA65135.1"/>
    <property type="molecule type" value="Genomic_DNA"/>
</dbReference>
<feature type="compositionally biased region" description="Basic residues" evidence="4">
    <location>
        <begin position="133"/>
        <end position="145"/>
    </location>
</feature>
<gene>
    <name evidence="6" type="ORF">AXF42_Ash013256</name>
</gene>
<dbReference type="OrthoDB" id="1110759at2759"/>
<dbReference type="InterPro" id="IPR036388">
    <property type="entry name" value="WH-like_DNA-bd_sf"/>
</dbReference>
<keyword evidence="2" id="KW-0238">DNA-binding</keyword>
<dbReference type="GO" id="GO:0045910">
    <property type="term" value="P:negative regulation of DNA recombination"/>
    <property type="evidence" value="ECO:0007669"/>
    <property type="project" value="TreeGrafter"/>
</dbReference>
<dbReference type="InterPro" id="IPR005818">
    <property type="entry name" value="Histone_H1/H5_H15"/>
</dbReference>
<dbReference type="Pfam" id="PF00538">
    <property type="entry name" value="Linker_histone"/>
    <property type="match status" value="1"/>
</dbReference>
<evidence type="ECO:0000256" key="2">
    <source>
        <dbReference type="ARBA" id="ARBA00023125"/>
    </source>
</evidence>
<dbReference type="PROSITE" id="PS51504">
    <property type="entry name" value="H15"/>
    <property type="match status" value="1"/>
</dbReference>
<dbReference type="PRINTS" id="PR00929">
    <property type="entry name" value="ATHOOK"/>
</dbReference>
<dbReference type="GO" id="GO:0030261">
    <property type="term" value="P:chromosome condensation"/>
    <property type="evidence" value="ECO:0007669"/>
    <property type="project" value="TreeGrafter"/>
</dbReference>
<name>A0A2I0BBF8_9ASPA</name>
<dbReference type="PANTHER" id="PTHR11467:SF162">
    <property type="entry name" value="HMG-Y-RELATED PROTEIN A"/>
    <property type="match status" value="1"/>
</dbReference>
<evidence type="ECO:0000256" key="4">
    <source>
        <dbReference type="SAM" id="MobiDB-lite"/>
    </source>
</evidence>
<keyword evidence="3" id="KW-0539">Nucleus</keyword>
<dbReference type="Gene3D" id="1.10.10.10">
    <property type="entry name" value="Winged helix-like DNA-binding domain superfamily/Winged helix DNA-binding domain"/>
    <property type="match status" value="1"/>
</dbReference>
<dbReference type="InterPro" id="IPR036390">
    <property type="entry name" value="WH_DNA-bd_sf"/>
</dbReference>
<accession>A0A2I0BBF8</accession>
<feature type="domain" description="H15" evidence="5">
    <location>
        <begin position="12"/>
        <end position="82"/>
    </location>
</feature>
<dbReference type="SUPFAM" id="SSF46785">
    <property type="entry name" value="Winged helix' DNA-binding domain"/>
    <property type="match status" value="1"/>
</dbReference>
<keyword evidence="7" id="KW-1185">Reference proteome</keyword>
<evidence type="ECO:0000256" key="3">
    <source>
        <dbReference type="ARBA" id="ARBA00023242"/>
    </source>
</evidence>
<dbReference type="PANTHER" id="PTHR11467">
    <property type="entry name" value="HISTONE H1"/>
    <property type="match status" value="1"/>
</dbReference>
<organism evidence="6 7">
    <name type="scientific">Apostasia shenzhenica</name>
    <dbReference type="NCBI Taxonomy" id="1088818"/>
    <lineage>
        <taxon>Eukaryota</taxon>
        <taxon>Viridiplantae</taxon>
        <taxon>Streptophyta</taxon>
        <taxon>Embryophyta</taxon>
        <taxon>Tracheophyta</taxon>
        <taxon>Spermatophyta</taxon>
        <taxon>Magnoliopsida</taxon>
        <taxon>Liliopsida</taxon>
        <taxon>Asparagales</taxon>
        <taxon>Orchidaceae</taxon>
        <taxon>Apostasioideae</taxon>
        <taxon>Apostasia</taxon>
    </lineage>
</organism>
<dbReference type="GO" id="GO:0000786">
    <property type="term" value="C:nucleosome"/>
    <property type="evidence" value="ECO:0007669"/>
    <property type="project" value="InterPro"/>
</dbReference>
<dbReference type="SMART" id="SM00526">
    <property type="entry name" value="H15"/>
    <property type="match status" value="1"/>
</dbReference>
<dbReference type="GO" id="GO:0006334">
    <property type="term" value="P:nucleosome assembly"/>
    <property type="evidence" value="ECO:0007669"/>
    <property type="project" value="InterPro"/>
</dbReference>